<feature type="region of interest" description="Disordered" evidence="2">
    <location>
        <begin position="429"/>
        <end position="470"/>
    </location>
</feature>
<evidence type="ECO:0000256" key="2">
    <source>
        <dbReference type="SAM" id="MobiDB-lite"/>
    </source>
</evidence>
<evidence type="ECO:0008006" key="6">
    <source>
        <dbReference type="Google" id="ProtNLM"/>
    </source>
</evidence>
<name>A0A401H1I7_9APHY</name>
<organism evidence="4 5">
    <name type="scientific">Sparassis crispa</name>
    <dbReference type="NCBI Taxonomy" id="139825"/>
    <lineage>
        <taxon>Eukaryota</taxon>
        <taxon>Fungi</taxon>
        <taxon>Dikarya</taxon>
        <taxon>Basidiomycota</taxon>
        <taxon>Agaricomycotina</taxon>
        <taxon>Agaricomycetes</taxon>
        <taxon>Polyporales</taxon>
        <taxon>Sparassidaceae</taxon>
        <taxon>Sparassis</taxon>
    </lineage>
</organism>
<keyword evidence="3" id="KW-1133">Transmembrane helix</keyword>
<feature type="coiled-coil region" evidence="1">
    <location>
        <begin position="170"/>
        <end position="197"/>
    </location>
</feature>
<dbReference type="RefSeq" id="XP_027619176.1">
    <property type="nucleotide sequence ID" value="XM_027763375.1"/>
</dbReference>
<evidence type="ECO:0000313" key="5">
    <source>
        <dbReference type="Proteomes" id="UP000287166"/>
    </source>
</evidence>
<reference evidence="4 5" key="1">
    <citation type="journal article" date="2018" name="Sci. Rep.">
        <title>Genome sequence of the cauliflower mushroom Sparassis crispa (Hanabiratake) and its association with beneficial usage.</title>
        <authorList>
            <person name="Kiyama R."/>
            <person name="Furutani Y."/>
            <person name="Kawaguchi K."/>
            <person name="Nakanishi T."/>
        </authorList>
    </citation>
    <scope>NUCLEOTIDE SEQUENCE [LARGE SCALE GENOMIC DNA]</scope>
</reference>
<feature type="region of interest" description="Disordered" evidence="2">
    <location>
        <begin position="1"/>
        <end position="36"/>
    </location>
</feature>
<gene>
    <name evidence="4" type="ORF">SCP_1300780</name>
</gene>
<accession>A0A401H1I7</accession>
<dbReference type="InterPro" id="IPR046347">
    <property type="entry name" value="bZIP_sf"/>
</dbReference>
<dbReference type="AlphaFoldDB" id="A0A401H1I7"/>
<feature type="compositionally biased region" description="Low complexity" evidence="2">
    <location>
        <begin position="225"/>
        <end position="237"/>
    </location>
</feature>
<dbReference type="GO" id="GO:0003700">
    <property type="term" value="F:DNA-binding transcription factor activity"/>
    <property type="evidence" value="ECO:0007669"/>
    <property type="project" value="InterPro"/>
</dbReference>
<dbReference type="SUPFAM" id="SSF57959">
    <property type="entry name" value="Leucine zipper domain"/>
    <property type="match status" value="1"/>
</dbReference>
<feature type="compositionally biased region" description="Polar residues" evidence="2">
    <location>
        <begin position="246"/>
        <end position="267"/>
    </location>
</feature>
<dbReference type="GeneID" id="38785180"/>
<comment type="caution">
    <text evidence="4">The sequence shown here is derived from an EMBL/GenBank/DDBJ whole genome shotgun (WGS) entry which is preliminary data.</text>
</comment>
<feature type="compositionally biased region" description="Basic and acidic residues" evidence="2">
    <location>
        <begin position="19"/>
        <end position="35"/>
    </location>
</feature>
<feature type="compositionally biased region" description="Low complexity" evidence="2">
    <location>
        <begin position="197"/>
        <end position="208"/>
    </location>
</feature>
<keyword evidence="3" id="KW-0812">Transmembrane</keyword>
<evidence type="ECO:0000256" key="1">
    <source>
        <dbReference type="SAM" id="Coils"/>
    </source>
</evidence>
<dbReference type="OrthoDB" id="2552152at2759"/>
<sequence>MRGDAAERAVSGRGAPSVVRDDERGISSELGRKEAGGTSIRDVTWWDQEVRKRKFGGWIREEKFASVVEMEGGKERRWRQRSREREEAVSQRRERADGKLTVRRFDTCLSRRVYMSHAFFIATPFIPLFLSFSPSPAVSALSLFMSSKRGRKRNDNLPPNRARDVQRAFRARRAAHLEALEQRVAELEDENNALRAALNLPPANRAPLGKGPTGKDKPKSHIPGLQTSQSSTSSLPPISALPHISPTISNTRTDSPSSASDTRTQSLSPTVVGATLAQANQSVVPTLESANWPESMFMEKDQPEASTSTSSGYAMPSVVSASSSYPPSTSRQTFPEMYLQSVTQNYPHTADRPMGTETYSSHFTTVRDERRTFPYSQAAFPPHAPPMHSQSPHLPPVSSAMAPQGGSLSIPSPLSYTHRRSITEPQGYRNMLPQMRQAPPPPIRLPSPSMLPQSNAPNSVYDARKNDRMH</sequence>
<dbReference type="Gene3D" id="1.20.5.170">
    <property type="match status" value="1"/>
</dbReference>
<evidence type="ECO:0000256" key="3">
    <source>
        <dbReference type="SAM" id="Phobius"/>
    </source>
</evidence>
<dbReference type="Proteomes" id="UP000287166">
    <property type="component" value="Unassembled WGS sequence"/>
</dbReference>
<protein>
    <recommendedName>
        <fullName evidence="6">BZIP domain-containing protein</fullName>
    </recommendedName>
</protein>
<proteinExistence type="predicted"/>
<dbReference type="InParanoid" id="A0A401H1I7"/>
<keyword evidence="5" id="KW-1185">Reference proteome</keyword>
<keyword evidence="1" id="KW-0175">Coiled coil</keyword>
<feature type="transmembrane region" description="Helical" evidence="3">
    <location>
        <begin position="118"/>
        <end position="144"/>
    </location>
</feature>
<feature type="region of interest" description="Disordered" evidence="2">
    <location>
        <begin position="384"/>
        <end position="404"/>
    </location>
</feature>
<keyword evidence="3" id="KW-0472">Membrane</keyword>
<evidence type="ECO:0000313" key="4">
    <source>
        <dbReference type="EMBL" id="GBE88263.1"/>
    </source>
</evidence>
<feature type="region of interest" description="Disordered" evidence="2">
    <location>
        <begin position="197"/>
        <end position="267"/>
    </location>
</feature>
<dbReference type="EMBL" id="BFAD01000013">
    <property type="protein sequence ID" value="GBE88263.1"/>
    <property type="molecule type" value="Genomic_DNA"/>
</dbReference>